<organism evidence="1 2">
    <name type="scientific">Vitis vinifera</name>
    <name type="common">Grape</name>
    <dbReference type="NCBI Taxonomy" id="29760"/>
    <lineage>
        <taxon>Eukaryota</taxon>
        <taxon>Viridiplantae</taxon>
        <taxon>Streptophyta</taxon>
        <taxon>Embryophyta</taxon>
        <taxon>Tracheophyta</taxon>
        <taxon>Spermatophyta</taxon>
        <taxon>Magnoliopsida</taxon>
        <taxon>eudicotyledons</taxon>
        <taxon>Gunneridae</taxon>
        <taxon>Pentapetalae</taxon>
        <taxon>rosids</taxon>
        <taxon>Vitales</taxon>
        <taxon>Vitaceae</taxon>
        <taxon>Viteae</taxon>
        <taxon>Vitis</taxon>
    </lineage>
</organism>
<dbReference type="EMBL" id="FN596026">
    <property type="protein sequence ID" value="CCB57339.1"/>
    <property type="molecule type" value="Genomic_DNA"/>
</dbReference>
<gene>
    <name evidence="1" type="ordered locus">VIT_16s0039g00790</name>
</gene>
<proteinExistence type="predicted"/>
<name>F6HRN1_VITVI</name>
<dbReference type="HOGENOM" id="CLU_3161028_0_0_1"/>
<evidence type="ECO:0000313" key="2">
    <source>
        <dbReference type="Proteomes" id="UP000009183"/>
    </source>
</evidence>
<reference evidence="2" key="1">
    <citation type="journal article" date="2007" name="Nature">
        <title>The grapevine genome sequence suggests ancestral hexaploidization in major angiosperm phyla.</title>
        <authorList>
            <consortium name="The French-Italian Public Consortium for Grapevine Genome Characterization."/>
            <person name="Jaillon O."/>
            <person name="Aury J.-M."/>
            <person name="Noel B."/>
            <person name="Policriti A."/>
            <person name="Clepet C."/>
            <person name="Casagrande A."/>
            <person name="Choisne N."/>
            <person name="Aubourg S."/>
            <person name="Vitulo N."/>
            <person name="Jubin C."/>
            <person name="Vezzi A."/>
            <person name="Legeai F."/>
            <person name="Hugueney P."/>
            <person name="Dasilva C."/>
            <person name="Horner D."/>
            <person name="Mica E."/>
            <person name="Jublot D."/>
            <person name="Poulain J."/>
            <person name="Bruyere C."/>
            <person name="Billault A."/>
            <person name="Segurens B."/>
            <person name="Gouyvenoux M."/>
            <person name="Ugarte E."/>
            <person name="Cattonaro F."/>
            <person name="Anthouard V."/>
            <person name="Vico V."/>
            <person name="Del Fabbro C."/>
            <person name="Alaux M."/>
            <person name="Di Gaspero G."/>
            <person name="Dumas V."/>
            <person name="Felice N."/>
            <person name="Paillard S."/>
            <person name="Juman I."/>
            <person name="Moroldo M."/>
            <person name="Scalabrin S."/>
            <person name="Canaguier A."/>
            <person name="Le Clainche I."/>
            <person name="Malacrida G."/>
            <person name="Durand E."/>
            <person name="Pesole G."/>
            <person name="Laucou V."/>
            <person name="Chatelet P."/>
            <person name="Merdinoglu D."/>
            <person name="Delledonne M."/>
            <person name="Pezzotti M."/>
            <person name="Lecharny A."/>
            <person name="Scarpelli C."/>
            <person name="Artiguenave F."/>
            <person name="Pe M.E."/>
            <person name="Valle G."/>
            <person name="Morgante M."/>
            <person name="Caboche M."/>
            <person name="Adam-Blondon A.-F."/>
            <person name="Weissenbach J."/>
            <person name="Quetier F."/>
            <person name="Wincker P."/>
        </authorList>
    </citation>
    <scope>NUCLEOTIDE SEQUENCE [LARGE SCALE GENOMIC DNA]</scope>
    <source>
        <strain evidence="2">cv. Pinot noir / PN40024</strain>
    </source>
</reference>
<dbReference type="AlphaFoldDB" id="F6HRN1"/>
<protein>
    <submittedName>
        <fullName evidence="1">Uncharacterized protein</fullName>
    </submittedName>
</protein>
<keyword evidence="2" id="KW-1185">Reference proteome</keyword>
<dbReference type="PaxDb" id="29760-VIT_16s0039g00790.t01"/>
<accession>F6HRN1</accession>
<dbReference type="Proteomes" id="UP000009183">
    <property type="component" value="Chromosome 16, unordered"/>
</dbReference>
<sequence length="48" mass="5498">MRLCHNLFPGDKRRFVGDTSVVCLFRIPYYSPFRTVLHSSVLPLGVVC</sequence>
<evidence type="ECO:0000313" key="1">
    <source>
        <dbReference type="EMBL" id="CCB57339.1"/>
    </source>
</evidence>
<dbReference type="InParanoid" id="F6HRN1"/>